<dbReference type="GO" id="GO:0004806">
    <property type="term" value="F:triacylglycerol lipase activity"/>
    <property type="evidence" value="ECO:0007669"/>
    <property type="project" value="UniProtKB-EC"/>
</dbReference>
<evidence type="ECO:0000256" key="10">
    <source>
        <dbReference type="ARBA" id="ARBA00022753"/>
    </source>
</evidence>
<evidence type="ECO:0000256" key="7">
    <source>
        <dbReference type="ARBA" id="ARBA00018542"/>
    </source>
</evidence>
<evidence type="ECO:0000256" key="14">
    <source>
        <dbReference type="ARBA" id="ARBA00022989"/>
    </source>
</evidence>
<evidence type="ECO:0000256" key="3">
    <source>
        <dbReference type="ARBA" id="ARBA00004343"/>
    </source>
</evidence>
<name>A0A1L9S7P8_9EURO</name>
<evidence type="ECO:0000256" key="16">
    <source>
        <dbReference type="ARBA" id="ARBA00023098"/>
    </source>
</evidence>
<dbReference type="InterPro" id="IPR050805">
    <property type="entry name" value="ATG15_Lipase"/>
</dbReference>
<dbReference type="RefSeq" id="XP_022577681.1">
    <property type="nucleotide sequence ID" value="XM_022724120.1"/>
</dbReference>
<evidence type="ECO:0000256" key="1">
    <source>
        <dbReference type="ARBA" id="ARBA00001024"/>
    </source>
</evidence>
<dbReference type="CDD" id="cd00519">
    <property type="entry name" value="Lipase_3"/>
    <property type="match status" value="1"/>
</dbReference>
<organism evidence="22 23">
    <name type="scientific">Penicilliopsis zonata CBS 506.65</name>
    <dbReference type="NCBI Taxonomy" id="1073090"/>
    <lineage>
        <taxon>Eukaryota</taxon>
        <taxon>Fungi</taxon>
        <taxon>Dikarya</taxon>
        <taxon>Ascomycota</taxon>
        <taxon>Pezizomycotina</taxon>
        <taxon>Eurotiomycetes</taxon>
        <taxon>Eurotiomycetidae</taxon>
        <taxon>Eurotiales</taxon>
        <taxon>Aspergillaceae</taxon>
        <taxon>Penicilliopsis</taxon>
    </lineage>
</organism>
<keyword evidence="14" id="KW-1133">Transmembrane helix</keyword>
<dbReference type="InterPro" id="IPR029058">
    <property type="entry name" value="AB_hydrolase_fold"/>
</dbReference>
<evidence type="ECO:0000256" key="20">
    <source>
        <dbReference type="ARBA" id="ARBA00029828"/>
    </source>
</evidence>
<keyword evidence="15" id="KW-0072">Autophagy</keyword>
<keyword evidence="11" id="KW-0378">Hydrolase</keyword>
<dbReference type="PANTHER" id="PTHR47175:SF2">
    <property type="entry name" value="LIPASE ATG15-RELATED"/>
    <property type="match status" value="1"/>
</dbReference>
<comment type="subunit">
    <text evidence="5">Binds to both phosphatidylinositol (PI) and phosphatidylinositol 3,5-bisphosphate (PIP2).</text>
</comment>
<keyword evidence="18" id="KW-0325">Glycoprotein</keyword>
<evidence type="ECO:0000256" key="8">
    <source>
        <dbReference type="ARBA" id="ARBA00019241"/>
    </source>
</evidence>
<dbReference type="EC" id="3.1.1.3" evidence="6"/>
<dbReference type="SUPFAM" id="SSF53474">
    <property type="entry name" value="alpha/beta-Hydrolases"/>
    <property type="match status" value="1"/>
</dbReference>
<comment type="catalytic activity">
    <reaction evidence="1">
        <text>a triacylglycerol + H2O = a diacylglycerol + a fatty acid + H(+)</text>
        <dbReference type="Rhea" id="RHEA:12044"/>
        <dbReference type="ChEBI" id="CHEBI:15377"/>
        <dbReference type="ChEBI" id="CHEBI:15378"/>
        <dbReference type="ChEBI" id="CHEBI:17855"/>
        <dbReference type="ChEBI" id="CHEBI:18035"/>
        <dbReference type="ChEBI" id="CHEBI:28868"/>
        <dbReference type="EC" id="3.1.1.3"/>
    </reaction>
</comment>
<dbReference type="Gene3D" id="3.40.50.1820">
    <property type="entry name" value="alpha/beta hydrolase"/>
    <property type="match status" value="1"/>
</dbReference>
<keyword evidence="13" id="KW-0735">Signal-anchor</keyword>
<dbReference type="STRING" id="1073090.A0A1L9S7P8"/>
<keyword evidence="10" id="KW-0967">Endosome</keyword>
<keyword evidence="23" id="KW-1185">Reference proteome</keyword>
<keyword evidence="9" id="KW-0812">Transmembrane</keyword>
<reference evidence="23" key="1">
    <citation type="journal article" date="2017" name="Genome Biol.">
        <title>Comparative genomics reveals high biological diversity and specific adaptations in the industrially and medically important fungal genus Aspergillus.</title>
        <authorList>
            <person name="de Vries R.P."/>
            <person name="Riley R."/>
            <person name="Wiebenga A."/>
            <person name="Aguilar-Osorio G."/>
            <person name="Amillis S."/>
            <person name="Uchima C.A."/>
            <person name="Anderluh G."/>
            <person name="Asadollahi M."/>
            <person name="Askin M."/>
            <person name="Barry K."/>
            <person name="Battaglia E."/>
            <person name="Bayram O."/>
            <person name="Benocci T."/>
            <person name="Braus-Stromeyer S.A."/>
            <person name="Caldana C."/>
            <person name="Canovas D."/>
            <person name="Cerqueira G.C."/>
            <person name="Chen F."/>
            <person name="Chen W."/>
            <person name="Choi C."/>
            <person name="Clum A."/>
            <person name="Dos Santos R.A."/>
            <person name="Damasio A.R."/>
            <person name="Diallinas G."/>
            <person name="Emri T."/>
            <person name="Fekete E."/>
            <person name="Flipphi M."/>
            <person name="Freyberg S."/>
            <person name="Gallo A."/>
            <person name="Gournas C."/>
            <person name="Habgood R."/>
            <person name="Hainaut M."/>
            <person name="Harispe M.L."/>
            <person name="Henrissat B."/>
            <person name="Hilden K.S."/>
            <person name="Hope R."/>
            <person name="Hossain A."/>
            <person name="Karabika E."/>
            <person name="Karaffa L."/>
            <person name="Karanyi Z."/>
            <person name="Krasevec N."/>
            <person name="Kuo A."/>
            <person name="Kusch H."/>
            <person name="LaButti K."/>
            <person name="Lagendijk E.L."/>
            <person name="Lapidus A."/>
            <person name="Levasseur A."/>
            <person name="Lindquist E."/>
            <person name="Lipzen A."/>
            <person name="Logrieco A.F."/>
            <person name="MacCabe A."/>
            <person name="Maekelae M.R."/>
            <person name="Malavazi I."/>
            <person name="Melin P."/>
            <person name="Meyer V."/>
            <person name="Mielnichuk N."/>
            <person name="Miskei M."/>
            <person name="Molnar A.P."/>
            <person name="Mule G."/>
            <person name="Ngan C.Y."/>
            <person name="Orejas M."/>
            <person name="Orosz E."/>
            <person name="Ouedraogo J.P."/>
            <person name="Overkamp K.M."/>
            <person name="Park H.-S."/>
            <person name="Perrone G."/>
            <person name="Piumi F."/>
            <person name="Punt P.J."/>
            <person name="Ram A.F."/>
            <person name="Ramon A."/>
            <person name="Rauscher S."/>
            <person name="Record E."/>
            <person name="Riano-Pachon D.M."/>
            <person name="Robert V."/>
            <person name="Roehrig J."/>
            <person name="Ruller R."/>
            <person name="Salamov A."/>
            <person name="Salih N.S."/>
            <person name="Samson R.A."/>
            <person name="Sandor E."/>
            <person name="Sanguinetti M."/>
            <person name="Schuetze T."/>
            <person name="Sepcic K."/>
            <person name="Shelest E."/>
            <person name="Sherlock G."/>
            <person name="Sophianopoulou V."/>
            <person name="Squina F.M."/>
            <person name="Sun H."/>
            <person name="Susca A."/>
            <person name="Todd R.B."/>
            <person name="Tsang A."/>
            <person name="Unkles S.E."/>
            <person name="van de Wiele N."/>
            <person name="van Rossen-Uffink D."/>
            <person name="Oliveira J.V."/>
            <person name="Vesth T.C."/>
            <person name="Visser J."/>
            <person name="Yu J.-H."/>
            <person name="Zhou M."/>
            <person name="Andersen M.R."/>
            <person name="Archer D.B."/>
            <person name="Baker S.E."/>
            <person name="Benoit I."/>
            <person name="Brakhage A.A."/>
            <person name="Braus G.H."/>
            <person name="Fischer R."/>
            <person name="Frisvad J.C."/>
            <person name="Goldman G.H."/>
            <person name="Houbraken J."/>
            <person name="Oakley B."/>
            <person name="Pocsi I."/>
            <person name="Scazzocchio C."/>
            <person name="Seiboth B."/>
            <person name="vanKuyk P.A."/>
            <person name="Wortman J."/>
            <person name="Dyer P.S."/>
            <person name="Grigoriev I.V."/>
        </authorList>
    </citation>
    <scope>NUCLEOTIDE SEQUENCE [LARGE SCALE GENOMIC DNA]</scope>
    <source>
        <strain evidence="23">CBS 506.65</strain>
    </source>
</reference>
<dbReference type="AlphaFoldDB" id="A0A1L9S7P8"/>
<dbReference type="InterPro" id="IPR002921">
    <property type="entry name" value="Fungal_lipase-type"/>
</dbReference>
<evidence type="ECO:0000256" key="19">
    <source>
        <dbReference type="ARBA" id="ARBA00024663"/>
    </source>
</evidence>
<dbReference type="GO" id="GO:0004620">
    <property type="term" value="F:phospholipase activity"/>
    <property type="evidence" value="ECO:0007669"/>
    <property type="project" value="TreeGrafter"/>
</dbReference>
<evidence type="ECO:0000256" key="12">
    <source>
        <dbReference type="ARBA" id="ARBA00022963"/>
    </source>
</evidence>
<keyword evidence="12" id="KW-0442">Lipid degradation</keyword>
<dbReference type="GeneID" id="34610585"/>
<sequence length="301" mass="32812">MSGPNIRDKTTVVTLAKISSNDYVETPGTGDWEDVHDEYNHSTSFGWRGTGLRGHVFADERNETIVLSLKGTSLGIIDRGALHDKVNDNLFFSCCCGQGGQRLWRQVCDCSLPVVAPYTANATCLAAEVRNPDRYYMASLELYANVTAQYPTATNVWLTGHSLGGAIAALLGMTTGLPTVTFQAVPAALPAQRLGLLLPQSRGETVGTHVYNFGHTADPIYMGACNGYGSTCTWAGFAFESVCHAGRRCVYDTVADKGWGMGISSHRILTVLREVLEVYDEVPACEWEDPECEDCGMWQFM</sequence>
<evidence type="ECO:0000256" key="9">
    <source>
        <dbReference type="ARBA" id="ARBA00022692"/>
    </source>
</evidence>
<dbReference type="GO" id="GO:0005775">
    <property type="term" value="C:vacuolar lumen"/>
    <property type="evidence" value="ECO:0007669"/>
    <property type="project" value="TreeGrafter"/>
</dbReference>
<evidence type="ECO:0000256" key="13">
    <source>
        <dbReference type="ARBA" id="ARBA00022968"/>
    </source>
</evidence>
<proteinExistence type="inferred from homology"/>
<dbReference type="OrthoDB" id="58570at2759"/>
<dbReference type="GO" id="GO:0006660">
    <property type="term" value="P:phosphatidylserine catabolic process"/>
    <property type="evidence" value="ECO:0007669"/>
    <property type="project" value="TreeGrafter"/>
</dbReference>
<evidence type="ECO:0000313" key="22">
    <source>
        <dbReference type="EMBL" id="OJJ43171.1"/>
    </source>
</evidence>
<dbReference type="GO" id="GO:0034496">
    <property type="term" value="P:multivesicular body membrane disassembly"/>
    <property type="evidence" value="ECO:0007669"/>
    <property type="project" value="TreeGrafter"/>
</dbReference>
<comment type="function">
    <text evidence="19">Lipase which is essential for lysis of subvacuolar cytoplasm to vacuole targeted bodies and intravacuolar autophagic bodies. Involved in the lysis of intravacuolar multivesicular body (MVB) vesicles. The intravacuolar membrane disintegration by ATG15 is critical to life span extension.</text>
</comment>
<evidence type="ECO:0000259" key="21">
    <source>
        <dbReference type="Pfam" id="PF01764"/>
    </source>
</evidence>
<comment type="similarity">
    <text evidence="4">Belongs to the AB hydrolase superfamily. Lipase family.</text>
</comment>
<dbReference type="GO" id="GO:0032585">
    <property type="term" value="C:multivesicular body membrane"/>
    <property type="evidence" value="ECO:0007669"/>
    <property type="project" value="UniProtKB-SubCell"/>
</dbReference>
<evidence type="ECO:0000256" key="4">
    <source>
        <dbReference type="ARBA" id="ARBA00010701"/>
    </source>
</evidence>
<evidence type="ECO:0000256" key="6">
    <source>
        <dbReference type="ARBA" id="ARBA00013279"/>
    </source>
</evidence>
<dbReference type="PANTHER" id="PTHR47175">
    <property type="entry name" value="LIPASE ATG15-RELATED"/>
    <property type="match status" value="1"/>
</dbReference>
<keyword evidence="17" id="KW-0472">Membrane</keyword>
<keyword evidence="16" id="KW-0443">Lipid metabolism</keyword>
<dbReference type="EMBL" id="KV878354">
    <property type="protein sequence ID" value="OJJ43171.1"/>
    <property type="molecule type" value="Genomic_DNA"/>
</dbReference>
<evidence type="ECO:0000256" key="17">
    <source>
        <dbReference type="ARBA" id="ARBA00023136"/>
    </source>
</evidence>
<dbReference type="VEuPathDB" id="FungiDB:ASPZODRAFT_136731"/>
<evidence type="ECO:0000256" key="18">
    <source>
        <dbReference type="ARBA" id="ARBA00023180"/>
    </source>
</evidence>
<evidence type="ECO:0000256" key="15">
    <source>
        <dbReference type="ARBA" id="ARBA00023006"/>
    </source>
</evidence>
<evidence type="ECO:0000313" key="23">
    <source>
        <dbReference type="Proteomes" id="UP000184188"/>
    </source>
</evidence>
<evidence type="ECO:0000256" key="2">
    <source>
        <dbReference type="ARBA" id="ARBA00004270"/>
    </source>
</evidence>
<comment type="subcellular location">
    <subcellularLocation>
        <location evidence="3">Endosome</location>
        <location evidence="3">Multivesicular body membrane</location>
        <topology evidence="3">Single-pass type II membrane protein</topology>
    </subcellularLocation>
    <subcellularLocation>
        <location evidence="2">Prevacuolar compartment membrane</location>
        <topology evidence="2">Single-pass type II membrane protein</topology>
    </subcellularLocation>
</comment>
<protein>
    <recommendedName>
        <fullName evidence="7">Putative lipase ATG15</fullName>
        <ecNumber evidence="6">3.1.1.3</ecNumber>
    </recommendedName>
    <alternativeName>
        <fullName evidence="20">Autophagy-related protein 15</fullName>
    </alternativeName>
    <alternativeName>
        <fullName evidence="8">Putative lipase atg15</fullName>
    </alternativeName>
</protein>
<gene>
    <name evidence="22" type="ORF">ASPZODRAFT_136731</name>
</gene>
<dbReference type="GO" id="GO:0046461">
    <property type="term" value="P:neutral lipid catabolic process"/>
    <property type="evidence" value="ECO:0007669"/>
    <property type="project" value="TreeGrafter"/>
</dbReference>
<dbReference type="Proteomes" id="UP000184188">
    <property type="component" value="Unassembled WGS sequence"/>
</dbReference>
<evidence type="ECO:0000256" key="5">
    <source>
        <dbReference type="ARBA" id="ARBA00011137"/>
    </source>
</evidence>
<accession>A0A1L9S7P8</accession>
<dbReference type="GO" id="GO:0034727">
    <property type="term" value="P:piecemeal microautophagy of the nucleus"/>
    <property type="evidence" value="ECO:0007669"/>
    <property type="project" value="TreeGrafter"/>
</dbReference>
<dbReference type="Pfam" id="PF01764">
    <property type="entry name" value="Lipase_3"/>
    <property type="match status" value="1"/>
</dbReference>
<evidence type="ECO:0000256" key="11">
    <source>
        <dbReference type="ARBA" id="ARBA00022801"/>
    </source>
</evidence>
<feature type="domain" description="Fungal lipase-type" evidence="21">
    <location>
        <begin position="145"/>
        <end position="173"/>
    </location>
</feature>